<gene>
    <name evidence="1" type="ORF">VITISV_003184</name>
</gene>
<dbReference type="SUPFAM" id="SSF56219">
    <property type="entry name" value="DNase I-like"/>
    <property type="match status" value="1"/>
</dbReference>
<dbReference type="PANTHER" id="PTHR33710">
    <property type="entry name" value="BNAC02G09200D PROTEIN"/>
    <property type="match status" value="1"/>
</dbReference>
<evidence type="ECO:0008006" key="2">
    <source>
        <dbReference type="Google" id="ProtNLM"/>
    </source>
</evidence>
<sequence length="666" mass="74501">MSVVSLGDKCWFGVESKTFEILVDEAKGKVLGTVCERSPNFSSWIRFSSKGFSFLLEGAETCCFLKVGKRFKKFGWRDEEDISWSCAQTKQEGRLYSLNLKMTLKLSGCYTQGSSGLKLWWESAPWISEVQPSWGCRESGSGGKVEGKVESRAFLRVTEVRPGKVVGQVSSFDTLPSAKERKDAKVIAAPYLTSLAAASIWNGYHSGAGLLRRMGARLGLELEAPAFEALGLCLWLGPSDESFIVDGPSLFPVGSAQEASCGSLLARSPRLLPTANRPFPLADIALLEEVLKFQKGTLPPSRSFWGEGPSFSSTLSRVPLSSSLGKGRGGPSLCLKFWGDSPEWEAGVPKVRADVIKGPLSMVLQDGSEVVFPENASSKEEKPYDKELSNFKDFSRYLGMPVEGYEDKIVLLLKKLKKMTGGGTLCKKRKKKVVSASRSERELKRLDCSVFTGVYGPVILRAKEEFWEELGAIKGLWDEPWVRRFSEVIEELNLKDLPSPNGQFTWFSGLNSQAASRLDRFLINNEWEDHFSGVFQSTIPKIAFDYCPILLEGGGIKKGKTPFRFEKMRLLSDGFKELVRAWWTDYSVVGSTSHCLAEKLKSLKRDLRKWKKEVFGNVYAKKAEALSRIQFWDSKERLNPLSSKEAEARLRDLEEYKKCVLMEETF</sequence>
<protein>
    <recommendedName>
        <fullName evidence="2">DUF4283 domain-containing protein</fullName>
    </recommendedName>
</protein>
<organism evidence="1">
    <name type="scientific">Vitis vinifera</name>
    <name type="common">Grape</name>
    <dbReference type="NCBI Taxonomy" id="29760"/>
    <lineage>
        <taxon>Eukaryota</taxon>
        <taxon>Viridiplantae</taxon>
        <taxon>Streptophyta</taxon>
        <taxon>Embryophyta</taxon>
        <taxon>Tracheophyta</taxon>
        <taxon>Spermatophyta</taxon>
        <taxon>Magnoliopsida</taxon>
        <taxon>eudicotyledons</taxon>
        <taxon>Gunneridae</taxon>
        <taxon>Pentapetalae</taxon>
        <taxon>rosids</taxon>
        <taxon>Vitales</taxon>
        <taxon>Vitaceae</taxon>
        <taxon>Viteae</taxon>
        <taxon>Vitis</taxon>
    </lineage>
</organism>
<dbReference type="Gene3D" id="3.60.10.10">
    <property type="entry name" value="Endonuclease/exonuclease/phosphatase"/>
    <property type="match status" value="1"/>
</dbReference>
<dbReference type="PANTHER" id="PTHR33710:SF71">
    <property type="entry name" value="ENDONUCLEASE_EXONUCLEASE_PHOSPHATASE DOMAIN-CONTAINING PROTEIN"/>
    <property type="match status" value="1"/>
</dbReference>
<reference evidence="1" key="1">
    <citation type="journal article" date="2007" name="PLoS ONE">
        <title>The first genome sequence of an elite grapevine cultivar (Pinot noir Vitis vinifera L.): coping with a highly heterozygous genome.</title>
        <authorList>
            <person name="Velasco R."/>
            <person name="Zharkikh A."/>
            <person name="Troggio M."/>
            <person name="Cartwright D.A."/>
            <person name="Cestaro A."/>
            <person name="Pruss D."/>
            <person name="Pindo M."/>
            <person name="FitzGerald L.M."/>
            <person name="Vezzulli S."/>
            <person name="Reid J."/>
            <person name="Malacarne G."/>
            <person name="Iliev D."/>
            <person name="Coppola G."/>
            <person name="Wardell B."/>
            <person name="Micheletti D."/>
            <person name="Macalma T."/>
            <person name="Facci M."/>
            <person name="Mitchell J.T."/>
            <person name="Perazzolli M."/>
            <person name="Eldredge G."/>
            <person name="Gatto P."/>
            <person name="Oyzerski R."/>
            <person name="Moretto M."/>
            <person name="Gutin N."/>
            <person name="Stefanini M."/>
            <person name="Chen Y."/>
            <person name="Segala C."/>
            <person name="Davenport C."/>
            <person name="Dematte L."/>
            <person name="Mraz A."/>
            <person name="Battilana J."/>
            <person name="Stormo K."/>
            <person name="Costa F."/>
            <person name="Tao Q."/>
            <person name="Si-Ammour A."/>
            <person name="Harkins T."/>
            <person name="Lackey A."/>
            <person name="Perbost C."/>
            <person name="Taillon B."/>
            <person name="Stella A."/>
            <person name="Solovyev V."/>
            <person name="Fawcett J.A."/>
            <person name="Sterck L."/>
            <person name="Vandepoele K."/>
            <person name="Grando S.M."/>
            <person name="Toppo S."/>
            <person name="Moser C."/>
            <person name="Lanchbury J."/>
            <person name="Bogden R."/>
            <person name="Skolnick M."/>
            <person name="Sgaramella V."/>
            <person name="Bhatnagar S.K."/>
            <person name="Fontana P."/>
            <person name="Gutin A."/>
            <person name="Van de Peer Y."/>
            <person name="Salamini F."/>
            <person name="Viola R."/>
        </authorList>
    </citation>
    <scope>NUCLEOTIDE SEQUENCE</scope>
</reference>
<name>A5BMT4_VITVI</name>
<proteinExistence type="predicted"/>
<dbReference type="EMBL" id="AM464986">
    <property type="protein sequence ID" value="CAN79101.1"/>
    <property type="molecule type" value="Genomic_DNA"/>
</dbReference>
<dbReference type="AlphaFoldDB" id="A5BMT4"/>
<evidence type="ECO:0000313" key="1">
    <source>
        <dbReference type="EMBL" id="CAN79101.1"/>
    </source>
</evidence>
<dbReference type="InterPro" id="IPR036691">
    <property type="entry name" value="Endo/exonu/phosph_ase_sf"/>
</dbReference>
<accession>A5BMT4</accession>